<evidence type="ECO:0000256" key="1">
    <source>
        <dbReference type="SAM" id="Phobius"/>
    </source>
</evidence>
<evidence type="ECO:0000313" key="3">
    <source>
        <dbReference type="Proteomes" id="UP000500938"/>
    </source>
</evidence>
<dbReference type="KEGG" id="ggr:HKW67_13020"/>
<gene>
    <name evidence="2" type="ORF">HKW67_13020</name>
</gene>
<name>A0A6M4IVY9_9BACT</name>
<dbReference type="AlphaFoldDB" id="A0A6M4IVY9"/>
<evidence type="ECO:0000313" key="2">
    <source>
        <dbReference type="EMBL" id="QJR36361.1"/>
    </source>
</evidence>
<keyword evidence="1" id="KW-1133">Transmembrane helix</keyword>
<reference evidence="2 3" key="1">
    <citation type="submission" date="2020-05" db="EMBL/GenBank/DDBJ databases">
        <title>Complete genome sequence of Gemmatimonas greenlandica TET16.</title>
        <authorList>
            <person name="Zeng Y."/>
        </authorList>
    </citation>
    <scope>NUCLEOTIDE SEQUENCE [LARGE SCALE GENOMIC DNA]</scope>
    <source>
        <strain evidence="2 3">TET16</strain>
    </source>
</reference>
<keyword evidence="1" id="KW-0812">Transmembrane</keyword>
<feature type="transmembrane region" description="Helical" evidence="1">
    <location>
        <begin position="161"/>
        <end position="183"/>
    </location>
</feature>
<feature type="transmembrane region" description="Helical" evidence="1">
    <location>
        <begin position="189"/>
        <end position="208"/>
    </location>
</feature>
<organism evidence="2 3">
    <name type="scientific">Gemmatimonas groenlandica</name>
    <dbReference type="NCBI Taxonomy" id="2732249"/>
    <lineage>
        <taxon>Bacteria</taxon>
        <taxon>Pseudomonadati</taxon>
        <taxon>Gemmatimonadota</taxon>
        <taxon>Gemmatimonadia</taxon>
        <taxon>Gemmatimonadales</taxon>
        <taxon>Gemmatimonadaceae</taxon>
        <taxon>Gemmatimonas</taxon>
    </lineage>
</organism>
<keyword evidence="3" id="KW-1185">Reference proteome</keyword>
<proteinExistence type="predicted"/>
<dbReference type="EMBL" id="CP053085">
    <property type="protein sequence ID" value="QJR36361.1"/>
    <property type="molecule type" value="Genomic_DNA"/>
</dbReference>
<dbReference type="Proteomes" id="UP000500938">
    <property type="component" value="Chromosome"/>
</dbReference>
<feature type="transmembrane region" description="Helical" evidence="1">
    <location>
        <begin position="28"/>
        <end position="48"/>
    </location>
</feature>
<dbReference type="RefSeq" id="WP_171225793.1">
    <property type="nucleotide sequence ID" value="NZ_CP053085.1"/>
</dbReference>
<keyword evidence="1" id="KW-0472">Membrane</keyword>
<protein>
    <submittedName>
        <fullName evidence="2">DoxX family protein</fullName>
    </submittedName>
</protein>
<sequence length="214" mass="23133">MPTEESLRPLDALNARVMQHPAAARLTLMSRILLAVAFIPTGSVKLMGERFTSLGVNTSVGAFFEAMYQTGAYWRFLGLSQVVAGLLLLIPATAFYGAVLFLPILVNVVVITLAIEFKGTPMVTLPMLLANLWLLAWDWPRWRAVLITEKSRPVVRTWSRLERAGWLLGAASVAAFLFAIRGAALKGTAGALVGLGVIGGLMVVTAWVRGARGR</sequence>
<feature type="transmembrane region" description="Helical" evidence="1">
    <location>
        <begin position="95"/>
        <end position="115"/>
    </location>
</feature>
<accession>A0A6M4IVY9</accession>